<evidence type="ECO:0000256" key="16">
    <source>
        <dbReference type="ARBA" id="ARBA00023209"/>
    </source>
</evidence>
<evidence type="ECO:0000256" key="13">
    <source>
        <dbReference type="ARBA" id="ARBA00022989"/>
    </source>
</evidence>
<dbReference type="EC" id="2.7.7.41" evidence="6 18"/>
<dbReference type="RefSeq" id="WP_073182797.1">
    <property type="nucleotide sequence ID" value="NZ_FQXI01000001.1"/>
</dbReference>
<accession>A0A1M5NZS7</accession>
<dbReference type="PANTHER" id="PTHR46382:SF1">
    <property type="entry name" value="PHOSPHATIDATE CYTIDYLYLTRANSFERASE"/>
    <property type="match status" value="1"/>
</dbReference>
<comment type="pathway">
    <text evidence="3 18">Phospholipid metabolism; CDP-diacylglycerol biosynthesis; CDP-diacylglycerol from sn-glycerol 3-phosphate: step 3/3.</text>
</comment>
<dbReference type="InterPro" id="IPR000374">
    <property type="entry name" value="PC_trans"/>
</dbReference>
<evidence type="ECO:0000256" key="5">
    <source>
        <dbReference type="ARBA" id="ARBA00010185"/>
    </source>
</evidence>
<evidence type="ECO:0000256" key="3">
    <source>
        <dbReference type="ARBA" id="ARBA00005119"/>
    </source>
</evidence>
<evidence type="ECO:0000256" key="14">
    <source>
        <dbReference type="ARBA" id="ARBA00023098"/>
    </source>
</evidence>
<keyword evidence="12 18" id="KW-0548">Nucleotidyltransferase</keyword>
<dbReference type="AlphaFoldDB" id="A0A1M5NZS7"/>
<keyword evidence="16" id="KW-0594">Phospholipid biosynthesis</keyword>
<evidence type="ECO:0000256" key="2">
    <source>
        <dbReference type="ARBA" id="ARBA00004651"/>
    </source>
</evidence>
<dbReference type="Proteomes" id="UP000184032">
    <property type="component" value="Unassembled WGS sequence"/>
</dbReference>
<dbReference type="GO" id="GO:0005886">
    <property type="term" value="C:plasma membrane"/>
    <property type="evidence" value="ECO:0007669"/>
    <property type="project" value="UniProtKB-SubCell"/>
</dbReference>
<evidence type="ECO:0000256" key="18">
    <source>
        <dbReference type="RuleBase" id="RU003938"/>
    </source>
</evidence>
<reference evidence="20 21" key="1">
    <citation type="submission" date="2016-11" db="EMBL/GenBank/DDBJ databases">
        <authorList>
            <person name="Jaros S."/>
            <person name="Januszkiewicz K."/>
            <person name="Wedrychowicz H."/>
        </authorList>
    </citation>
    <scope>NUCLEOTIDE SEQUENCE [LARGE SCALE GENOMIC DNA]</scope>
    <source>
        <strain evidence="20 21">DSM 21120</strain>
    </source>
</reference>
<keyword evidence="11 18" id="KW-0812">Transmembrane</keyword>
<evidence type="ECO:0000256" key="17">
    <source>
        <dbReference type="ARBA" id="ARBA00023264"/>
    </source>
</evidence>
<protein>
    <recommendedName>
        <fullName evidence="7 18">Phosphatidate cytidylyltransferase</fullName>
        <ecNumber evidence="6 18">2.7.7.41</ecNumber>
    </recommendedName>
</protein>
<evidence type="ECO:0000256" key="1">
    <source>
        <dbReference type="ARBA" id="ARBA00001698"/>
    </source>
</evidence>
<evidence type="ECO:0000256" key="6">
    <source>
        <dbReference type="ARBA" id="ARBA00012487"/>
    </source>
</evidence>
<feature type="transmembrane region" description="Helical" evidence="19">
    <location>
        <begin position="12"/>
        <end position="41"/>
    </location>
</feature>
<gene>
    <name evidence="20" type="ORF">SAMN02745245_00128</name>
</gene>
<dbReference type="PANTHER" id="PTHR46382">
    <property type="entry name" value="PHOSPHATIDATE CYTIDYLYLTRANSFERASE"/>
    <property type="match status" value="1"/>
</dbReference>
<evidence type="ECO:0000256" key="8">
    <source>
        <dbReference type="ARBA" id="ARBA00022475"/>
    </source>
</evidence>
<evidence type="ECO:0000256" key="7">
    <source>
        <dbReference type="ARBA" id="ARBA00019373"/>
    </source>
</evidence>
<keyword evidence="8" id="KW-1003">Cell membrane</keyword>
<sequence length="258" mass="28632">MSDLKQRVLTGIVGLVLLFSILYLGGIYLRGAIFIISIIAILEFKNAFKNIKININMLPIIIGCISLFVFNIVGISYDFSIIVVLIISLIYLVFSVKYDFNSTAVSIFTFIYIPYSLNLLNTFVGTPFLLLVFIIAFCTDTFAYFVGSNFGKHKLLERVSPKKSIEGAIGGVLGAVLVSIVYFYFVKIPINLTSISLTVIASVAGQIGDLTASKIKRLTGIKDYGKILPGHGGIMDRFDSTIMVIPFVYILYFLLYLY</sequence>
<evidence type="ECO:0000256" key="11">
    <source>
        <dbReference type="ARBA" id="ARBA00022692"/>
    </source>
</evidence>
<dbReference type="PROSITE" id="PS01315">
    <property type="entry name" value="CDS"/>
    <property type="match status" value="1"/>
</dbReference>
<feature type="transmembrane region" description="Helical" evidence="19">
    <location>
        <begin position="238"/>
        <end position="257"/>
    </location>
</feature>
<dbReference type="Pfam" id="PF01148">
    <property type="entry name" value="CTP_transf_1"/>
    <property type="match status" value="1"/>
</dbReference>
<dbReference type="UniPathway" id="UPA00557">
    <property type="reaction ID" value="UER00614"/>
</dbReference>
<evidence type="ECO:0000256" key="15">
    <source>
        <dbReference type="ARBA" id="ARBA00023136"/>
    </source>
</evidence>
<keyword evidence="17" id="KW-1208">Phospholipid metabolism</keyword>
<name>A0A1M5NZS7_9FIRM</name>
<evidence type="ECO:0000256" key="9">
    <source>
        <dbReference type="ARBA" id="ARBA00022516"/>
    </source>
</evidence>
<evidence type="ECO:0000313" key="20">
    <source>
        <dbReference type="EMBL" id="SHG95084.1"/>
    </source>
</evidence>
<dbReference type="GO" id="GO:0016024">
    <property type="term" value="P:CDP-diacylglycerol biosynthetic process"/>
    <property type="evidence" value="ECO:0007669"/>
    <property type="project" value="UniProtKB-UniPathway"/>
</dbReference>
<keyword evidence="9" id="KW-0444">Lipid biosynthesis</keyword>
<keyword evidence="10 18" id="KW-0808">Transferase</keyword>
<evidence type="ECO:0000256" key="12">
    <source>
        <dbReference type="ARBA" id="ARBA00022695"/>
    </source>
</evidence>
<keyword evidence="15 19" id="KW-0472">Membrane</keyword>
<organism evidence="20 21">
    <name type="scientific">Anaerosphaera aminiphila DSM 21120</name>
    <dbReference type="NCBI Taxonomy" id="1120995"/>
    <lineage>
        <taxon>Bacteria</taxon>
        <taxon>Bacillati</taxon>
        <taxon>Bacillota</taxon>
        <taxon>Tissierellia</taxon>
        <taxon>Tissierellales</taxon>
        <taxon>Peptoniphilaceae</taxon>
        <taxon>Anaerosphaera</taxon>
    </lineage>
</organism>
<comment type="subcellular location">
    <subcellularLocation>
        <location evidence="2">Cell membrane</location>
        <topology evidence="2">Multi-pass membrane protein</topology>
    </subcellularLocation>
</comment>
<evidence type="ECO:0000313" key="21">
    <source>
        <dbReference type="Proteomes" id="UP000184032"/>
    </source>
</evidence>
<keyword evidence="14" id="KW-0443">Lipid metabolism</keyword>
<dbReference type="GO" id="GO:0004605">
    <property type="term" value="F:phosphatidate cytidylyltransferase activity"/>
    <property type="evidence" value="ECO:0007669"/>
    <property type="project" value="UniProtKB-EC"/>
</dbReference>
<comment type="pathway">
    <text evidence="4">Lipid metabolism.</text>
</comment>
<feature type="transmembrane region" description="Helical" evidence="19">
    <location>
        <begin position="167"/>
        <end position="186"/>
    </location>
</feature>
<evidence type="ECO:0000256" key="19">
    <source>
        <dbReference type="SAM" id="Phobius"/>
    </source>
</evidence>
<comment type="catalytic activity">
    <reaction evidence="1 18">
        <text>a 1,2-diacyl-sn-glycero-3-phosphate + CTP + H(+) = a CDP-1,2-diacyl-sn-glycerol + diphosphate</text>
        <dbReference type="Rhea" id="RHEA:16229"/>
        <dbReference type="ChEBI" id="CHEBI:15378"/>
        <dbReference type="ChEBI" id="CHEBI:33019"/>
        <dbReference type="ChEBI" id="CHEBI:37563"/>
        <dbReference type="ChEBI" id="CHEBI:58332"/>
        <dbReference type="ChEBI" id="CHEBI:58608"/>
        <dbReference type="EC" id="2.7.7.41"/>
    </reaction>
</comment>
<feature type="transmembrane region" description="Helical" evidence="19">
    <location>
        <begin position="53"/>
        <end position="73"/>
    </location>
</feature>
<keyword evidence="13 19" id="KW-1133">Transmembrane helix</keyword>
<dbReference type="OrthoDB" id="9799199at2"/>
<keyword evidence="21" id="KW-1185">Reference proteome</keyword>
<evidence type="ECO:0000256" key="10">
    <source>
        <dbReference type="ARBA" id="ARBA00022679"/>
    </source>
</evidence>
<dbReference type="STRING" id="1120995.SAMN02745245_00128"/>
<comment type="similarity">
    <text evidence="5 18">Belongs to the CDS family.</text>
</comment>
<feature type="transmembrane region" description="Helical" evidence="19">
    <location>
        <begin position="126"/>
        <end position="146"/>
    </location>
</feature>
<proteinExistence type="inferred from homology"/>
<feature type="transmembrane region" description="Helical" evidence="19">
    <location>
        <begin position="79"/>
        <end position="96"/>
    </location>
</feature>
<feature type="transmembrane region" description="Helical" evidence="19">
    <location>
        <begin position="103"/>
        <end position="120"/>
    </location>
</feature>
<dbReference type="EMBL" id="FQXI01000001">
    <property type="protein sequence ID" value="SHG95084.1"/>
    <property type="molecule type" value="Genomic_DNA"/>
</dbReference>
<evidence type="ECO:0000256" key="4">
    <source>
        <dbReference type="ARBA" id="ARBA00005189"/>
    </source>
</evidence>